<evidence type="ECO:0000313" key="3">
    <source>
        <dbReference type="Proteomes" id="UP000218287"/>
    </source>
</evidence>
<dbReference type="Proteomes" id="UP000218287">
    <property type="component" value="Chromosome"/>
</dbReference>
<sequence>MKSLFLGLGAILVFAPNAYAAGFVYNEAVNGELSGDSLNPTAVNLLDGSNQITGSTTGNPNLDRDFFTFTIPVGYELSRINLANYVGLDGVGSNQGFLAVQTGSSIAPTTITTNTPSLLGAALIGAAPGRQIGDNVLDDLGVAASIQGATFVGFPNGKLGAGTYTFWIQETVQGIQNYNLDFVVTKVPEPSTILGIGAVMGLGSLIKRKKRGHSATVDQ</sequence>
<gene>
    <name evidence="2" type="ORF">NIES21_42950</name>
</gene>
<dbReference type="NCBIfam" id="TIGR02595">
    <property type="entry name" value="PEP_CTERM"/>
    <property type="match status" value="1"/>
</dbReference>
<evidence type="ECO:0008006" key="4">
    <source>
        <dbReference type="Google" id="ProtNLM"/>
    </source>
</evidence>
<keyword evidence="3" id="KW-1185">Reference proteome</keyword>
<protein>
    <recommendedName>
        <fullName evidence="4">PEP-CTERM protein-sorting domain-containing protein</fullName>
    </recommendedName>
</protein>
<keyword evidence="1" id="KW-0732">Signal</keyword>
<dbReference type="InterPro" id="IPR026374">
    <property type="entry name" value="Cyano_PEP"/>
</dbReference>
<accession>A0A1Z4GM61</accession>
<dbReference type="AlphaFoldDB" id="A0A1Z4GM61"/>
<dbReference type="NCBIfam" id="TIGR04155">
    <property type="entry name" value="cyano_PEP"/>
    <property type="match status" value="1"/>
</dbReference>
<name>A0A1Z4GM61_9CYAN</name>
<dbReference type="EMBL" id="AP018174">
    <property type="protein sequence ID" value="BAY18448.1"/>
    <property type="molecule type" value="Genomic_DNA"/>
</dbReference>
<dbReference type="OrthoDB" id="9162127at2"/>
<feature type="chain" id="PRO_5012441761" description="PEP-CTERM protein-sorting domain-containing protein" evidence="1">
    <location>
        <begin position="21"/>
        <end position="219"/>
    </location>
</feature>
<organism evidence="2 3">
    <name type="scientific">Anabaenopsis circularis NIES-21</name>
    <dbReference type="NCBI Taxonomy" id="1085406"/>
    <lineage>
        <taxon>Bacteria</taxon>
        <taxon>Bacillati</taxon>
        <taxon>Cyanobacteriota</taxon>
        <taxon>Cyanophyceae</taxon>
        <taxon>Nostocales</taxon>
        <taxon>Nodulariaceae</taxon>
        <taxon>Anabaenopsis</taxon>
    </lineage>
</organism>
<proteinExistence type="predicted"/>
<feature type="signal peptide" evidence="1">
    <location>
        <begin position="1"/>
        <end position="20"/>
    </location>
</feature>
<dbReference type="InterPro" id="IPR013424">
    <property type="entry name" value="Ice-binding_C"/>
</dbReference>
<reference evidence="2 3" key="1">
    <citation type="submission" date="2017-06" db="EMBL/GenBank/DDBJ databases">
        <title>Genome sequencing of cyanobaciteial culture collection at National Institute for Environmental Studies (NIES).</title>
        <authorList>
            <person name="Hirose Y."/>
            <person name="Shimura Y."/>
            <person name="Fujisawa T."/>
            <person name="Nakamura Y."/>
            <person name="Kawachi M."/>
        </authorList>
    </citation>
    <scope>NUCLEOTIDE SEQUENCE [LARGE SCALE GENOMIC DNA]</scope>
    <source>
        <strain evidence="2 3">NIES-21</strain>
    </source>
</reference>
<evidence type="ECO:0000313" key="2">
    <source>
        <dbReference type="EMBL" id="BAY18448.1"/>
    </source>
</evidence>
<evidence type="ECO:0000256" key="1">
    <source>
        <dbReference type="SAM" id="SignalP"/>
    </source>
</evidence>